<dbReference type="GeneID" id="110140662"/>
<keyword evidence="6" id="KW-1185">Reference proteome</keyword>
<dbReference type="GO" id="GO:0042073">
    <property type="term" value="P:intraciliary transport"/>
    <property type="evidence" value="ECO:0007669"/>
    <property type="project" value="TreeGrafter"/>
</dbReference>
<accession>A0A6J0Y0S4</accession>
<feature type="compositionally biased region" description="Low complexity" evidence="4">
    <location>
        <begin position="610"/>
        <end position="628"/>
    </location>
</feature>
<evidence type="ECO:0000256" key="2">
    <source>
        <dbReference type="ARBA" id="ARBA00023054"/>
    </source>
</evidence>
<evidence type="ECO:0000256" key="3">
    <source>
        <dbReference type="SAM" id="Coils"/>
    </source>
</evidence>
<dbReference type="Proteomes" id="UP001652640">
    <property type="component" value="Chromosome 19"/>
</dbReference>
<dbReference type="PANTHER" id="PTHR16650">
    <property type="entry name" value="C21ORF13-RELATED"/>
    <property type="match status" value="1"/>
</dbReference>
<dbReference type="RefSeq" id="XP_020754866.2">
    <property type="nucleotide sequence ID" value="XM_020899207.2"/>
</dbReference>
<feature type="region of interest" description="Disordered" evidence="4">
    <location>
        <begin position="563"/>
        <end position="595"/>
    </location>
</feature>
<feature type="coiled-coil region" evidence="3">
    <location>
        <begin position="108"/>
        <end position="294"/>
    </location>
</feature>
<reference evidence="7 8" key="2">
    <citation type="submission" date="2025-05" db="UniProtKB">
        <authorList>
            <consortium name="RefSeq"/>
        </authorList>
    </citation>
    <scope>IDENTIFICATION</scope>
    <source>
        <tissue evidence="7 8">Tongue muscle</tissue>
    </source>
</reference>
<dbReference type="InterPro" id="IPR028933">
    <property type="entry name" value="Lebercilin_dom"/>
</dbReference>
<feature type="region of interest" description="Disordered" evidence="4">
    <location>
        <begin position="610"/>
        <end position="635"/>
    </location>
</feature>
<feature type="compositionally biased region" description="Basic and acidic residues" evidence="4">
    <location>
        <begin position="419"/>
        <end position="437"/>
    </location>
</feature>
<feature type="compositionally biased region" description="Basic and acidic residues" evidence="4">
    <location>
        <begin position="496"/>
        <end position="507"/>
    </location>
</feature>
<dbReference type="RefSeq" id="XP_020754875.2">
    <property type="nucleotide sequence ID" value="XM_020899216.2"/>
</dbReference>
<dbReference type="OrthoDB" id="2123794at2759"/>
<feature type="compositionally biased region" description="Basic residues" evidence="4">
    <location>
        <begin position="64"/>
        <end position="84"/>
    </location>
</feature>
<feature type="region of interest" description="Disordered" evidence="4">
    <location>
        <begin position="1"/>
        <end position="98"/>
    </location>
</feature>
<dbReference type="InterPro" id="IPR026188">
    <property type="entry name" value="Lebercilin-like"/>
</dbReference>
<dbReference type="KEGG" id="ovr:110140662"/>
<feature type="region of interest" description="Disordered" evidence="4">
    <location>
        <begin position="419"/>
        <end position="438"/>
    </location>
</feature>
<dbReference type="GO" id="GO:0005930">
    <property type="term" value="C:axoneme"/>
    <property type="evidence" value="ECO:0007669"/>
    <property type="project" value="TreeGrafter"/>
</dbReference>
<comment type="similarity">
    <text evidence="1">Belongs to the LCA5 family.</text>
</comment>
<gene>
    <name evidence="7 8" type="primary">LCA5</name>
</gene>
<evidence type="ECO:0000313" key="6">
    <source>
        <dbReference type="Proteomes" id="UP001652640"/>
    </source>
</evidence>
<feature type="compositionally biased region" description="Polar residues" evidence="4">
    <location>
        <begin position="509"/>
        <end position="518"/>
    </location>
</feature>
<evidence type="ECO:0000259" key="5">
    <source>
        <dbReference type="Pfam" id="PF15619"/>
    </source>
</evidence>
<feature type="compositionally biased region" description="Polar residues" evidence="4">
    <location>
        <begin position="528"/>
        <end position="546"/>
    </location>
</feature>
<protein>
    <submittedName>
        <fullName evidence="7 8">Lebercilin</fullName>
    </submittedName>
</protein>
<proteinExistence type="inferred from homology"/>
<dbReference type="AlphaFoldDB" id="A0A6J0Y0S4"/>
<dbReference type="PANTHER" id="PTHR16650:SF10">
    <property type="entry name" value="LEBERCILIN"/>
    <property type="match status" value="1"/>
</dbReference>
<evidence type="ECO:0000256" key="4">
    <source>
        <dbReference type="SAM" id="MobiDB-lite"/>
    </source>
</evidence>
<feature type="region of interest" description="Disordered" evidence="4">
    <location>
        <begin position="476"/>
        <end position="551"/>
    </location>
</feature>
<sequence length="698" mass="79950">MGERERSPVTDRESKTSRPYYSYCSSEFGTTPQSSGRSSLVHPSPPASVKEKHPKKQISDSQVHHHAPRKPSPKGSPNRKRVRAGFRSQSLNREPLRKDPDLVTKRVLSARLLKINELQNEVTELQVKIAELLKENKALKRLQYRQEKALNKFEDTENEISQLIARHNNEITALKDRLRKSQEKERATEKRVRETEGELLRTKVSLQKLKTISEAKHLPERDDLAKKLSSAELKLDDTERRIKELSRNLELSSNSFQRQLLAERKRTCEAHDENKLLQKELQGLYDKLKEKERELDIKNIYSNRLPKTSPKKEKEFTSRKNAACQSDFTNQCTKGVQTSEDFKLEDYPITPQTVMCYENKREEPERLSLDLESQKRDNLGEAGILNPTVEREDKFAKDQGLHVVKQDVEKLDNGWEREELAKKPKEKTSLLEREGKPVLETGRYQVEMHQVQKIDKLEEEEEERLKEMLLAKLNEINREQDSQNVKYPSLPLLPDLKPKLHSPERNPRTHTSSGSSERLFNGHHLQDLNLSTTKGDGQNPGHTRSPASPDELVFGSYVPSFAKTSARSNPVSQKSDLLGFSGNNTEKFSKDSVDSITRQERKATLMEQLFGTSGGSSLSSKSSDPNSLAVTKEDCDPLNFLPGDKNSWGREHSDDDDFFLSEGRSFNPSRHRLRHANSKPAVKVVDSVEDEIEEVVLR</sequence>
<evidence type="ECO:0000256" key="1">
    <source>
        <dbReference type="ARBA" id="ARBA00010229"/>
    </source>
</evidence>
<feature type="compositionally biased region" description="Polar residues" evidence="4">
    <location>
        <begin position="17"/>
        <end position="38"/>
    </location>
</feature>
<keyword evidence="2 3" id="KW-0175">Coiled coil</keyword>
<reference evidence="6" key="1">
    <citation type="journal article" date="2022" name="J. Hered.">
        <title>A De Novo Chromosome-Level Genome Assembly of the White-Tailed Deer, Odocoileus Virginianus.</title>
        <authorList>
            <person name="London E.W."/>
            <person name="Roca A.L."/>
            <person name="Novakofski J.E."/>
            <person name="Mateus-Pinilla N.E."/>
        </authorList>
    </citation>
    <scope>NUCLEOTIDE SEQUENCE [LARGE SCALE GENOMIC DNA]</scope>
</reference>
<evidence type="ECO:0000313" key="7">
    <source>
        <dbReference type="RefSeq" id="XP_020754866.2"/>
    </source>
</evidence>
<dbReference type="Pfam" id="PF15619">
    <property type="entry name" value="Lebercilin"/>
    <property type="match status" value="1"/>
</dbReference>
<feature type="domain" description="Lebercilin" evidence="5">
    <location>
        <begin position="103"/>
        <end position="295"/>
    </location>
</feature>
<name>A0A6J0Y0S4_ODOVR</name>
<feature type="compositionally biased region" description="Polar residues" evidence="4">
    <location>
        <begin position="563"/>
        <end position="586"/>
    </location>
</feature>
<feature type="compositionally biased region" description="Basic and acidic residues" evidence="4">
    <location>
        <begin position="1"/>
        <end position="16"/>
    </location>
</feature>
<evidence type="ECO:0000313" key="8">
    <source>
        <dbReference type="RefSeq" id="XP_020754875.2"/>
    </source>
</evidence>
<organism evidence="6 7">
    <name type="scientific">Odocoileus virginianus</name>
    <name type="common">White-tailed deer</name>
    <dbReference type="NCBI Taxonomy" id="9874"/>
    <lineage>
        <taxon>Eukaryota</taxon>
        <taxon>Metazoa</taxon>
        <taxon>Chordata</taxon>
        <taxon>Craniata</taxon>
        <taxon>Vertebrata</taxon>
        <taxon>Euteleostomi</taxon>
        <taxon>Mammalia</taxon>
        <taxon>Eutheria</taxon>
        <taxon>Laurasiatheria</taxon>
        <taxon>Artiodactyla</taxon>
        <taxon>Ruminantia</taxon>
        <taxon>Pecora</taxon>
        <taxon>Cervidae</taxon>
        <taxon>Odocoileinae</taxon>
        <taxon>Odocoileus</taxon>
    </lineage>
</organism>